<dbReference type="GO" id="GO:0003676">
    <property type="term" value="F:nucleic acid binding"/>
    <property type="evidence" value="ECO:0007669"/>
    <property type="project" value="InterPro"/>
</dbReference>
<protein>
    <submittedName>
        <fullName evidence="2">PTBP1 isoform 12</fullName>
    </submittedName>
</protein>
<feature type="compositionally biased region" description="Polar residues" evidence="1">
    <location>
        <begin position="64"/>
        <end position="82"/>
    </location>
</feature>
<dbReference type="Pfam" id="PF13893">
    <property type="entry name" value="RRM_5"/>
    <property type="match status" value="1"/>
</dbReference>
<evidence type="ECO:0000313" key="3">
    <source>
        <dbReference type="Proteomes" id="UP000236370"/>
    </source>
</evidence>
<dbReference type="Proteomes" id="UP000236370">
    <property type="component" value="Unassembled WGS sequence"/>
</dbReference>
<feature type="non-terminal residue" evidence="2">
    <location>
        <position position="82"/>
    </location>
</feature>
<evidence type="ECO:0000256" key="1">
    <source>
        <dbReference type="SAM" id="MobiDB-lite"/>
    </source>
</evidence>
<dbReference type="Gene3D" id="3.30.70.330">
    <property type="match status" value="1"/>
</dbReference>
<sequence length="82" mass="9132">MADGNQAQLAMSHLNGHKLHGKPIRITLSKHQNVQLPREGQEDQGLTKDYGNSPLHRFKKPGSKNFQNIFPPSATLHLSNIP</sequence>
<gene>
    <name evidence="2" type="ORF">CK820_G0056115</name>
</gene>
<proteinExistence type="predicted"/>
<accession>A0A2J8IKQ8</accession>
<comment type="caution">
    <text evidence="2">The sequence shown here is derived from an EMBL/GenBank/DDBJ whole genome shotgun (WGS) entry which is preliminary data.</text>
</comment>
<name>A0A2J8IKQ8_PANTR</name>
<dbReference type="AlphaFoldDB" id="A0A2J8IKQ8"/>
<dbReference type="InterPro" id="IPR035979">
    <property type="entry name" value="RBD_domain_sf"/>
</dbReference>
<reference evidence="2 3" key="1">
    <citation type="submission" date="2017-12" db="EMBL/GenBank/DDBJ databases">
        <title>High-resolution comparative analysis of great ape genomes.</title>
        <authorList>
            <person name="Pollen A."/>
            <person name="Hastie A."/>
            <person name="Hormozdiari F."/>
            <person name="Dougherty M."/>
            <person name="Liu R."/>
            <person name="Chaisson M."/>
            <person name="Hoppe E."/>
            <person name="Hill C."/>
            <person name="Pang A."/>
            <person name="Hillier L."/>
            <person name="Baker C."/>
            <person name="Armstrong J."/>
            <person name="Shendure J."/>
            <person name="Paten B."/>
            <person name="Wilson R."/>
            <person name="Chao H."/>
            <person name="Schneider V."/>
            <person name="Ventura M."/>
            <person name="Kronenberg Z."/>
            <person name="Murali S."/>
            <person name="Gordon D."/>
            <person name="Cantsilieris S."/>
            <person name="Munson K."/>
            <person name="Nelson B."/>
            <person name="Raja A."/>
            <person name="Underwood J."/>
            <person name="Diekhans M."/>
            <person name="Fiddes I."/>
            <person name="Haussler D."/>
            <person name="Eichler E."/>
        </authorList>
    </citation>
    <scope>NUCLEOTIDE SEQUENCE [LARGE SCALE GENOMIC DNA]</scope>
    <source>
        <strain evidence="2">Yerkes chimp pedigree #C0471</strain>
    </source>
</reference>
<evidence type="ECO:0000313" key="2">
    <source>
        <dbReference type="EMBL" id="PNI11096.1"/>
    </source>
</evidence>
<dbReference type="EMBL" id="NBAG03001108">
    <property type="protein sequence ID" value="PNI11096.1"/>
    <property type="molecule type" value="Genomic_DNA"/>
</dbReference>
<dbReference type="PANTHER" id="PTHR15592">
    <property type="entry name" value="MATRIN 3/NUCLEAR PROTEIN 220-RELATED"/>
    <property type="match status" value="1"/>
</dbReference>
<dbReference type="SUPFAM" id="SSF54928">
    <property type="entry name" value="RNA-binding domain, RBD"/>
    <property type="match status" value="1"/>
</dbReference>
<feature type="region of interest" description="Disordered" evidence="1">
    <location>
        <begin position="31"/>
        <end position="82"/>
    </location>
</feature>
<dbReference type="InterPro" id="IPR012677">
    <property type="entry name" value="Nucleotide-bd_a/b_plait_sf"/>
</dbReference>
<organism evidence="2 3">
    <name type="scientific">Pan troglodytes</name>
    <name type="common">Chimpanzee</name>
    <dbReference type="NCBI Taxonomy" id="9598"/>
    <lineage>
        <taxon>Eukaryota</taxon>
        <taxon>Metazoa</taxon>
        <taxon>Chordata</taxon>
        <taxon>Craniata</taxon>
        <taxon>Vertebrata</taxon>
        <taxon>Euteleostomi</taxon>
        <taxon>Mammalia</taxon>
        <taxon>Eutheria</taxon>
        <taxon>Euarchontoglires</taxon>
        <taxon>Primates</taxon>
        <taxon>Haplorrhini</taxon>
        <taxon>Catarrhini</taxon>
        <taxon>Hominidae</taxon>
        <taxon>Pan</taxon>
    </lineage>
</organism>